<evidence type="ECO:0000256" key="4">
    <source>
        <dbReference type="ARBA" id="ARBA00022692"/>
    </source>
</evidence>
<dbReference type="Pfam" id="PF10270">
    <property type="entry name" value="MMgT"/>
    <property type="match status" value="1"/>
</dbReference>
<sequence length="174" mass="19552">MKRQAVAAQSGGDDKEVNDMSSSSTKRRLKLSLDCRIPNNDNSCVHRKRRRRSRYRSHSLTEIGAKMALNLGFVVGILGVVILSHAAYSTVQYRGLLKIMEEEFSGPPLNVVVELLLGLVLCMWAALTVPGTFLSIHPHSEENRIVSLPANLDFMIFNHRARVFPVEMDLKLKH</sequence>
<protein>
    <submittedName>
        <fullName evidence="10">Membrane magnesium transporter</fullName>
    </submittedName>
</protein>
<dbReference type="GO" id="GO:0022890">
    <property type="term" value="F:inorganic cation transmembrane transporter activity"/>
    <property type="evidence" value="ECO:0007669"/>
    <property type="project" value="TreeGrafter"/>
</dbReference>
<keyword evidence="4 9" id="KW-0812">Transmembrane</keyword>
<keyword evidence="5" id="KW-0256">Endoplasmic reticulum</keyword>
<evidence type="ECO:0000256" key="6">
    <source>
        <dbReference type="ARBA" id="ARBA00022989"/>
    </source>
</evidence>
<dbReference type="Proteomes" id="UP000250321">
    <property type="component" value="Unassembled WGS sequence"/>
</dbReference>
<dbReference type="GO" id="GO:0005886">
    <property type="term" value="C:plasma membrane"/>
    <property type="evidence" value="ECO:0007669"/>
    <property type="project" value="TreeGrafter"/>
</dbReference>
<comment type="subcellular location">
    <subcellularLocation>
        <location evidence="1">Endoplasmic reticulum membrane</location>
        <topology evidence="1">Multi-pass membrane protein</topology>
    </subcellularLocation>
</comment>
<accession>A0A314Y561</accession>
<comment type="subunit">
    <text evidence="3">Component of the ER membrane protein complex (EMC).</text>
</comment>
<feature type="transmembrane region" description="Helical" evidence="9">
    <location>
        <begin position="68"/>
        <end position="91"/>
    </location>
</feature>
<evidence type="ECO:0000256" key="3">
    <source>
        <dbReference type="ARBA" id="ARBA00011276"/>
    </source>
</evidence>
<reference evidence="10 11" key="1">
    <citation type="submission" date="2018-02" db="EMBL/GenBank/DDBJ databases">
        <title>Draft genome of wild Prunus yedoensis var. nudiflora.</title>
        <authorList>
            <person name="Baek S."/>
            <person name="Kim J.-H."/>
            <person name="Choi K."/>
            <person name="Kim G.-B."/>
            <person name="Cho A."/>
            <person name="Jang H."/>
            <person name="Shin C.-H."/>
            <person name="Yu H.-J."/>
            <person name="Mun J.-H."/>
        </authorList>
    </citation>
    <scope>NUCLEOTIDE SEQUENCE [LARGE SCALE GENOMIC DNA]</scope>
    <source>
        <strain evidence="11">cv. Jeju island</strain>
        <tissue evidence="10">Leaf</tissue>
    </source>
</reference>
<dbReference type="PANTHER" id="PTHR21181:SF7">
    <property type="entry name" value="ER MEMBRANE PROTEIN COMPLEX SUBUNIT 5"/>
    <property type="match status" value="1"/>
</dbReference>
<feature type="transmembrane region" description="Helical" evidence="9">
    <location>
        <begin position="111"/>
        <end position="134"/>
    </location>
</feature>
<dbReference type="PANTHER" id="PTHR21181">
    <property type="match status" value="1"/>
</dbReference>
<evidence type="ECO:0000313" key="11">
    <source>
        <dbReference type="Proteomes" id="UP000250321"/>
    </source>
</evidence>
<evidence type="ECO:0000313" key="10">
    <source>
        <dbReference type="EMBL" id="PQQ03235.1"/>
    </source>
</evidence>
<keyword evidence="6 9" id="KW-1133">Transmembrane helix</keyword>
<proteinExistence type="inferred from homology"/>
<comment type="caution">
    <text evidence="10">The sequence shown here is derived from an EMBL/GenBank/DDBJ whole genome shotgun (WGS) entry which is preliminary data.</text>
</comment>
<dbReference type="AlphaFoldDB" id="A0A314Y561"/>
<dbReference type="GO" id="GO:0072546">
    <property type="term" value="C:EMC complex"/>
    <property type="evidence" value="ECO:0007669"/>
    <property type="project" value="TreeGrafter"/>
</dbReference>
<feature type="region of interest" description="Disordered" evidence="8">
    <location>
        <begin position="1"/>
        <end position="25"/>
    </location>
</feature>
<dbReference type="GO" id="GO:0005769">
    <property type="term" value="C:early endosome"/>
    <property type="evidence" value="ECO:0007669"/>
    <property type="project" value="TreeGrafter"/>
</dbReference>
<dbReference type="InterPro" id="IPR018937">
    <property type="entry name" value="MMgT"/>
</dbReference>
<evidence type="ECO:0000256" key="8">
    <source>
        <dbReference type="SAM" id="MobiDB-lite"/>
    </source>
</evidence>
<organism evidence="10 11">
    <name type="scientific">Prunus yedoensis var. nudiflora</name>
    <dbReference type="NCBI Taxonomy" id="2094558"/>
    <lineage>
        <taxon>Eukaryota</taxon>
        <taxon>Viridiplantae</taxon>
        <taxon>Streptophyta</taxon>
        <taxon>Embryophyta</taxon>
        <taxon>Tracheophyta</taxon>
        <taxon>Spermatophyta</taxon>
        <taxon>Magnoliopsida</taxon>
        <taxon>eudicotyledons</taxon>
        <taxon>Gunneridae</taxon>
        <taxon>Pentapetalae</taxon>
        <taxon>rosids</taxon>
        <taxon>fabids</taxon>
        <taxon>Rosales</taxon>
        <taxon>Rosaceae</taxon>
        <taxon>Amygdaloideae</taxon>
        <taxon>Amygdaleae</taxon>
        <taxon>Prunus</taxon>
    </lineage>
</organism>
<keyword evidence="11" id="KW-1185">Reference proteome</keyword>
<dbReference type="EMBL" id="PJQY01001364">
    <property type="protein sequence ID" value="PQQ03235.1"/>
    <property type="molecule type" value="Genomic_DNA"/>
</dbReference>
<name>A0A314Y561_PRUYE</name>
<comment type="similarity">
    <text evidence="2">Belongs to the membrane magnesium transporter (TC 1.A.67) family.</text>
</comment>
<evidence type="ECO:0000256" key="2">
    <source>
        <dbReference type="ARBA" id="ARBA00006109"/>
    </source>
</evidence>
<evidence type="ECO:0000256" key="5">
    <source>
        <dbReference type="ARBA" id="ARBA00022824"/>
    </source>
</evidence>
<keyword evidence="7 9" id="KW-0472">Membrane</keyword>
<dbReference type="OrthoDB" id="44756at2759"/>
<evidence type="ECO:0000256" key="1">
    <source>
        <dbReference type="ARBA" id="ARBA00004477"/>
    </source>
</evidence>
<evidence type="ECO:0000256" key="7">
    <source>
        <dbReference type="ARBA" id="ARBA00023136"/>
    </source>
</evidence>
<gene>
    <name evidence="10" type="ORF">Pyn_31580</name>
</gene>
<dbReference type="STRING" id="2094558.A0A314Y561"/>
<dbReference type="GO" id="GO:0005794">
    <property type="term" value="C:Golgi apparatus"/>
    <property type="evidence" value="ECO:0007669"/>
    <property type="project" value="TreeGrafter"/>
</dbReference>
<evidence type="ECO:0000256" key="9">
    <source>
        <dbReference type="SAM" id="Phobius"/>
    </source>
</evidence>